<dbReference type="AlphaFoldDB" id="A0A4C1VIL2"/>
<gene>
    <name evidence="1" type="ORF">EVAR_29935_1</name>
</gene>
<keyword evidence="2" id="KW-1185">Reference proteome</keyword>
<evidence type="ECO:0000313" key="2">
    <source>
        <dbReference type="Proteomes" id="UP000299102"/>
    </source>
</evidence>
<comment type="caution">
    <text evidence="1">The sequence shown here is derived from an EMBL/GenBank/DDBJ whole genome shotgun (WGS) entry which is preliminary data.</text>
</comment>
<name>A0A4C1VIL2_EUMVA</name>
<proteinExistence type="predicted"/>
<organism evidence="1 2">
    <name type="scientific">Eumeta variegata</name>
    <name type="common">Bagworm moth</name>
    <name type="synonym">Eumeta japonica</name>
    <dbReference type="NCBI Taxonomy" id="151549"/>
    <lineage>
        <taxon>Eukaryota</taxon>
        <taxon>Metazoa</taxon>
        <taxon>Ecdysozoa</taxon>
        <taxon>Arthropoda</taxon>
        <taxon>Hexapoda</taxon>
        <taxon>Insecta</taxon>
        <taxon>Pterygota</taxon>
        <taxon>Neoptera</taxon>
        <taxon>Endopterygota</taxon>
        <taxon>Lepidoptera</taxon>
        <taxon>Glossata</taxon>
        <taxon>Ditrysia</taxon>
        <taxon>Tineoidea</taxon>
        <taxon>Psychidae</taxon>
        <taxon>Oiketicinae</taxon>
        <taxon>Eumeta</taxon>
    </lineage>
</organism>
<reference evidence="1 2" key="1">
    <citation type="journal article" date="2019" name="Commun. Biol.">
        <title>The bagworm genome reveals a unique fibroin gene that provides high tensile strength.</title>
        <authorList>
            <person name="Kono N."/>
            <person name="Nakamura H."/>
            <person name="Ohtoshi R."/>
            <person name="Tomita M."/>
            <person name="Numata K."/>
            <person name="Arakawa K."/>
        </authorList>
    </citation>
    <scope>NUCLEOTIDE SEQUENCE [LARGE SCALE GENOMIC DNA]</scope>
</reference>
<dbReference type="Proteomes" id="UP000299102">
    <property type="component" value="Unassembled WGS sequence"/>
</dbReference>
<evidence type="ECO:0000313" key="1">
    <source>
        <dbReference type="EMBL" id="GBP37734.1"/>
    </source>
</evidence>
<dbReference type="EMBL" id="BGZK01000338">
    <property type="protein sequence ID" value="GBP37734.1"/>
    <property type="molecule type" value="Genomic_DNA"/>
</dbReference>
<sequence length="98" mass="11030">MRNARVVIGAARSDVPLITADGWFIDLTLSDVTTQTHPALNPFRDASGDAWHARARRPSPSEMRRLILACQFKWLSTANLHLSPAIFIIIVKHVSERR</sequence>
<protein>
    <submittedName>
        <fullName evidence="1">Uncharacterized protein</fullName>
    </submittedName>
</protein>
<accession>A0A4C1VIL2</accession>